<gene>
    <name evidence="2" type="ORF">MU1_09240</name>
</gene>
<dbReference type="EMBL" id="BSSQ01000003">
    <property type="protein sequence ID" value="GLX66580.1"/>
    <property type="molecule type" value="Genomic_DNA"/>
</dbReference>
<accession>A0ABQ6G956</accession>
<proteinExistence type="predicted"/>
<dbReference type="Proteomes" id="UP001157114">
    <property type="component" value="Unassembled WGS sequence"/>
</dbReference>
<evidence type="ECO:0000313" key="3">
    <source>
        <dbReference type="Proteomes" id="UP001157114"/>
    </source>
</evidence>
<sequence>MEDIGGFGHMFPPSNFHKISHLSDFHACSLILYAQNALSLSYLNIVAINYLILILNY</sequence>
<keyword evidence="1" id="KW-1133">Transmembrane helix</keyword>
<reference evidence="2 3" key="1">
    <citation type="submission" date="2023-03" db="EMBL/GenBank/DDBJ databases">
        <title>Draft genome sequence of the bacteria which degrade cell wall of Tricholomamatutake.</title>
        <authorList>
            <person name="Konishi Y."/>
            <person name="Fukuta Y."/>
            <person name="Shirasaka N."/>
        </authorList>
    </citation>
    <scope>NUCLEOTIDE SEQUENCE [LARGE SCALE GENOMIC DNA]</scope>
    <source>
        <strain evidence="3">mu1</strain>
    </source>
</reference>
<evidence type="ECO:0000256" key="1">
    <source>
        <dbReference type="SAM" id="Phobius"/>
    </source>
</evidence>
<keyword evidence="1" id="KW-0812">Transmembrane</keyword>
<keyword evidence="3" id="KW-1185">Reference proteome</keyword>
<protein>
    <submittedName>
        <fullName evidence="2">Uncharacterized protein</fullName>
    </submittedName>
</protein>
<organism evidence="2 3">
    <name type="scientific">Paenibacillus glycanilyticus</name>
    <dbReference type="NCBI Taxonomy" id="126569"/>
    <lineage>
        <taxon>Bacteria</taxon>
        <taxon>Bacillati</taxon>
        <taxon>Bacillota</taxon>
        <taxon>Bacilli</taxon>
        <taxon>Bacillales</taxon>
        <taxon>Paenibacillaceae</taxon>
        <taxon>Paenibacillus</taxon>
    </lineage>
</organism>
<evidence type="ECO:0000313" key="2">
    <source>
        <dbReference type="EMBL" id="GLX66580.1"/>
    </source>
</evidence>
<name>A0ABQ6G956_9BACL</name>
<keyword evidence="1" id="KW-0472">Membrane</keyword>
<comment type="caution">
    <text evidence="2">The sequence shown here is derived from an EMBL/GenBank/DDBJ whole genome shotgun (WGS) entry which is preliminary data.</text>
</comment>
<feature type="transmembrane region" description="Helical" evidence="1">
    <location>
        <begin position="30"/>
        <end position="55"/>
    </location>
</feature>